<dbReference type="AlphaFoldDB" id="A0A1J4KHJ7"/>
<dbReference type="OrthoDB" id="10652091at2759"/>
<accession>A0A1J4KHJ7</accession>
<evidence type="ECO:0000256" key="1">
    <source>
        <dbReference type="ARBA" id="ARBA00022737"/>
    </source>
</evidence>
<comment type="caution">
    <text evidence="3">The sequence shown here is derived from an EMBL/GenBank/DDBJ whole genome shotgun (WGS) entry which is preliminary data.</text>
</comment>
<dbReference type="SMART" id="SM00248">
    <property type="entry name" value="ANK"/>
    <property type="match status" value="6"/>
</dbReference>
<dbReference type="PANTHER" id="PTHR24180:SF45">
    <property type="entry name" value="POLY [ADP-RIBOSE] POLYMERASE TANKYRASE"/>
    <property type="match status" value="1"/>
</dbReference>
<proteinExistence type="predicted"/>
<dbReference type="SUPFAM" id="SSF48403">
    <property type="entry name" value="Ankyrin repeat"/>
    <property type="match status" value="1"/>
</dbReference>
<keyword evidence="1" id="KW-0677">Repeat</keyword>
<dbReference type="PANTHER" id="PTHR24180">
    <property type="entry name" value="CYCLIN-DEPENDENT KINASE INHIBITOR 2C-RELATED"/>
    <property type="match status" value="1"/>
</dbReference>
<dbReference type="RefSeq" id="XP_068363642.1">
    <property type="nucleotide sequence ID" value="XM_068501249.1"/>
</dbReference>
<sequence>MQFTMTSFFNFLIYFINNFEVLRGQSLISYYNLIQMSRDRDDNNIDEKLLNYVQENNCESLLAYVAKQPKSKSLTYTSYQINNAKLCDQNRDFLPMKNLSLMHVAAMSDSFECFYILHQKVGLSVSIKNATSHHPIQYACFSDSLEIVAYICEVNPEEATFNFPLSHSLYFCCVNRTNNSDRVIKFLHTKGTEYPKTDEKYSPLKKCIMKKNTLQLIALLAVLKAHDPKLSLIMTALMQYEAKAIPFLIEAGEDPEVFSEDGKCAIELACFTNDRSNGKDSNYDVLKLMLENVRSIEPKKPNVSGPAHWICKAQSPQIAALFFNQQHLKIDVMRINENGSTGPSFLLTGCSNGKNLFQNSLEILTLFIKHGFDVNYSNKKTRTPSLLESYIGQIRKSPEMIKWLLNYGANPYVDCIKCRGTVINQGLNSTELKHIFEEYMKKNPPPDE</sequence>
<dbReference type="EMBL" id="MLAK01000609">
    <property type="protein sequence ID" value="OHT10506.1"/>
    <property type="molecule type" value="Genomic_DNA"/>
</dbReference>
<dbReference type="InterPro" id="IPR036770">
    <property type="entry name" value="Ankyrin_rpt-contain_sf"/>
</dbReference>
<protein>
    <submittedName>
        <fullName evidence="3">Uncharacterized protein</fullName>
    </submittedName>
</protein>
<dbReference type="InterPro" id="IPR002110">
    <property type="entry name" value="Ankyrin_rpt"/>
</dbReference>
<keyword evidence="2" id="KW-0040">ANK repeat</keyword>
<dbReference type="Proteomes" id="UP000179807">
    <property type="component" value="Unassembled WGS sequence"/>
</dbReference>
<dbReference type="VEuPathDB" id="TrichDB:TRFO_20177"/>
<gene>
    <name evidence="3" type="ORF">TRFO_20177</name>
</gene>
<dbReference type="Gene3D" id="1.25.40.20">
    <property type="entry name" value="Ankyrin repeat-containing domain"/>
    <property type="match status" value="1"/>
</dbReference>
<evidence type="ECO:0000313" key="3">
    <source>
        <dbReference type="EMBL" id="OHT10506.1"/>
    </source>
</evidence>
<dbReference type="InterPro" id="IPR051637">
    <property type="entry name" value="Ank_repeat_dom-contain_49"/>
</dbReference>
<evidence type="ECO:0000256" key="2">
    <source>
        <dbReference type="ARBA" id="ARBA00023043"/>
    </source>
</evidence>
<dbReference type="GeneID" id="94835953"/>
<organism evidence="3 4">
    <name type="scientific">Tritrichomonas foetus</name>
    <dbReference type="NCBI Taxonomy" id="1144522"/>
    <lineage>
        <taxon>Eukaryota</taxon>
        <taxon>Metamonada</taxon>
        <taxon>Parabasalia</taxon>
        <taxon>Tritrichomonadida</taxon>
        <taxon>Tritrichomonadidae</taxon>
        <taxon>Tritrichomonas</taxon>
    </lineage>
</organism>
<name>A0A1J4KHJ7_9EUKA</name>
<evidence type="ECO:0000313" key="4">
    <source>
        <dbReference type="Proteomes" id="UP000179807"/>
    </source>
</evidence>
<reference evidence="3" key="1">
    <citation type="submission" date="2016-10" db="EMBL/GenBank/DDBJ databases">
        <authorList>
            <person name="Benchimol M."/>
            <person name="Almeida L.G."/>
            <person name="Vasconcelos A.T."/>
            <person name="Perreira-Neves A."/>
            <person name="Rosa I.A."/>
            <person name="Tasca T."/>
            <person name="Bogo M.R."/>
            <person name="de Souza W."/>
        </authorList>
    </citation>
    <scope>NUCLEOTIDE SEQUENCE [LARGE SCALE GENOMIC DNA]</scope>
    <source>
        <strain evidence="3">K</strain>
    </source>
</reference>
<keyword evidence="4" id="KW-1185">Reference proteome</keyword>